<name>A0A2P9HAQ1_METED</name>
<dbReference type="PANTHER" id="PTHR48106:SF5">
    <property type="entry name" value="ZINC-CONTAINING ALCOHOL DEHYDROGENASE"/>
    <property type="match status" value="1"/>
</dbReference>
<protein>
    <submittedName>
        <fullName evidence="4">Alcohol dehydrogenase, zinc-containing</fullName>
        <ecNumber evidence="4">1.6.5.5</ecNumber>
    </submittedName>
</protein>
<evidence type="ECO:0000259" key="3">
    <source>
        <dbReference type="SMART" id="SM00829"/>
    </source>
</evidence>
<dbReference type="GO" id="GO:0003960">
    <property type="term" value="F:quinone reductase (NADPH) activity"/>
    <property type="evidence" value="ECO:0007669"/>
    <property type="project" value="UniProtKB-EC"/>
</dbReference>
<evidence type="ECO:0000256" key="1">
    <source>
        <dbReference type="ARBA" id="ARBA00022857"/>
    </source>
</evidence>
<sequence>MSRIVRFHETGGPEVLKIDNVEVPAPRQGEVQIRAKALGMNRAEVMFRTGQYVTEPQFPAISGYEAAGVIEKIGPGVEGFEVGDKVSVVPCFLLGEYGLHGELVNAPAFGVVKHPENLSWEEAAATWMMFTTAYGALVDIAKVQPGDVVLIRAASSSVGLAAIQIVNMLGGVSVALTRGGSKRDTLLAAGAQHVIATSEQDLVAEVKKITGGKGARIAFDPVGGPEVPKILEALSFLGIFFQYGALDFSDVPVPVLALLGKDLTIRGYQLFEITKDPQRLEQAKAFIVEGLASGALKPVIAKTFKLDEIVEATRFMESNEQVGKIVLTV</sequence>
<proteinExistence type="predicted"/>
<dbReference type="GO" id="GO:0070402">
    <property type="term" value="F:NADPH binding"/>
    <property type="evidence" value="ECO:0007669"/>
    <property type="project" value="TreeGrafter"/>
</dbReference>
<evidence type="ECO:0000256" key="2">
    <source>
        <dbReference type="ARBA" id="ARBA00023002"/>
    </source>
</evidence>
<dbReference type="RefSeq" id="WP_041357412.1">
    <property type="nucleotide sequence ID" value="NC_012988.1"/>
</dbReference>
<dbReference type="GeneID" id="72988115"/>
<dbReference type="InterPro" id="IPR013149">
    <property type="entry name" value="ADH-like_C"/>
</dbReference>
<dbReference type="Gene3D" id="3.40.50.720">
    <property type="entry name" value="NAD(P)-binding Rossmann-like Domain"/>
    <property type="match status" value="1"/>
</dbReference>
<dbReference type="InterPro" id="IPR013154">
    <property type="entry name" value="ADH-like_N"/>
</dbReference>
<dbReference type="SMART" id="SM00829">
    <property type="entry name" value="PKS_ER"/>
    <property type="match status" value="1"/>
</dbReference>
<feature type="domain" description="Enoyl reductase (ER)" evidence="3">
    <location>
        <begin position="11"/>
        <end position="327"/>
    </location>
</feature>
<accession>A0A2P9HAQ1</accession>
<dbReference type="Gene3D" id="3.90.180.10">
    <property type="entry name" value="Medium-chain alcohol dehydrogenases, catalytic domain"/>
    <property type="match status" value="1"/>
</dbReference>
<reference evidence="5" key="1">
    <citation type="journal article" date="2009" name="PLoS ONE">
        <title>Methylobacterium genome sequences: a reference blueprint to investigate microbial metabolism of C1 compounds from natural and industrial sources.</title>
        <authorList>
            <person name="Vuilleumier S."/>
            <person name="Chistoserdova L."/>
            <person name="Lee M.-C."/>
            <person name="Bringel F."/>
            <person name="Lajus A."/>
            <person name="Zhou Y."/>
            <person name="Gourion B."/>
            <person name="Barbe V."/>
            <person name="Chang J."/>
            <person name="Cruveiller S."/>
            <person name="Dossat C."/>
            <person name="Gillett W."/>
            <person name="Gruffaz C."/>
            <person name="Haugen E."/>
            <person name="Hourcade E."/>
            <person name="Levy R."/>
            <person name="Mangenot S."/>
            <person name="Muller E."/>
            <person name="Nadalig T."/>
            <person name="Pagni M."/>
            <person name="Penny C."/>
            <person name="Peyraud R."/>
            <person name="Robinson D.G."/>
            <person name="Roche D."/>
            <person name="Rouy Z."/>
            <person name="Saenampechek C."/>
            <person name="Salvignol G."/>
            <person name="Vallenet D."/>
            <person name="Wu Z."/>
            <person name="Marx C.J."/>
            <person name="Vorholt J.A."/>
            <person name="Olson M.V."/>
            <person name="Kaul R."/>
            <person name="Weissenbach J."/>
            <person name="Medigue C."/>
            <person name="Lidstrom M.E."/>
        </authorList>
    </citation>
    <scope>NUCLEOTIDE SEQUENCE [LARGE SCALE GENOMIC DNA]</scope>
    <source>
        <strain evidence="5">DSM 6343 / CIP 106787 / DM4</strain>
    </source>
</reference>
<dbReference type="Pfam" id="PF00107">
    <property type="entry name" value="ADH_zinc_N"/>
    <property type="match status" value="1"/>
</dbReference>
<keyword evidence="1" id="KW-0521">NADP</keyword>
<dbReference type="InterPro" id="IPR036291">
    <property type="entry name" value="NAD(P)-bd_dom_sf"/>
</dbReference>
<dbReference type="InterPro" id="IPR011032">
    <property type="entry name" value="GroES-like_sf"/>
</dbReference>
<dbReference type="Proteomes" id="UP000008070">
    <property type="component" value="Chromosome"/>
</dbReference>
<organism evidence="4 5">
    <name type="scientific">Methylorubrum extorquens (strain DSM 6343 / CIP 106787 / DM4)</name>
    <name type="common">Methylobacterium extorquens</name>
    <dbReference type="NCBI Taxonomy" id="661410"/>
    <lineage>
        <taxon>Bacteria</taxon>
        <taxon>Pseudomonadati</taxon>
        <taxon>Pseudomonadota</taxon>
        <taxon>Alphaproteobacteria</taxon>
        <taxon>Hyphomicrobiales</taxon>
        <taxon>Methylobacteriaceae</taxon>
        <taxon>Methylorubrum</taxon>
    </lineage>
</organism>
<evidence type="ECO:0000313" key="5">
    <source>
        <dbReference type="Proteomes" id="UP000008070"/>
    </source>
</evidence>
<dbReference type="EMBL" id="FP103042">
    <property type="protein sequence ID" value="SPK01968.1"/>
    <property type="molecule type" value="Genomic_DNA"/>
</dbReference>
<keyword evidence="2 4" id="KW-0560">Oxidoreductase</keyword>
<dbReference type="PANTHER" id="PTHR48106">
    <property type="entry name" value="QUINONE OXIDOREDUCTASE PIG3-RELATED"/>
    <property type="match status" value="1"/>
</dbReference>
<dbReference type="CDD" id="cd08268">
    <property type="entry name" value="MDR2"/>
    <property type="match status" value="1"/>
</dbReference>
<dbReference type="EC" id="1.6.5.5" evidence="4"/>
<dbReference type="Pfam" id="PF08240">
    <property type="entry name" value="ADH_N"/>
    <property type="match status" value="1"/>
</dbReference>
<dbReference type="InterPro" id="IPR020843">
    <property type="entry name" value="ER"/>
</dbReference>
<dbReference type="SUPFAM" id="SSF50129">
    <property type="entry name" value="GroES-like"/>
    <property type="match status" value="1"/>
</dbReference>
<evidence type="ECO:0000313" key="4">
    <source>
        <dbReference type="EMBL" id="SPK01968.1"/>
    </source>
</evidence>
<dbReference type="AlphaFoldDB" id="A0A2P9HAQ1"/>
<gene>
    <name evidence="4" type="ORF">METD_I0844</name>
</gene>
<dbReference type="SUPFAM" id="SSF51735">
    <property type="entry name" value="NAD(P)-binding Rossmann-fold domains"/>
    <property type="match status" value="1"/>
</dbReference>